<dbReference type="GeneID" id="98170911"/>
<feature type="signal peptide" evidence="1">
    <location>
        <begin position="1"/>
        <end position="20"/>
    </location>
</feature>
<dbReference type="InterPro" id="IPR036514">
    <property type="entry name" value="SGNH_hydro_sf"/>
</dbReference>
<dbReference type="EMBL" id="BAAFSV010000001">
    <property type="protein sequence ID" value="GAB1309956.1"/>
    <property type="molecule type" value="Genomic_DNA"/>
</dbReference>
<dbReference type="Pfam" id="PF13472">
    <property type="entry name" value="Lipase_GDSL_2"/>
    <property type="match status" value="1"/>
</dbReference>
<dbReference type="CDD" id="cd01833">
    <property type="entry name" value="XynB_like"/>
    <property type="match status" value="1"/>
</dbReference>
<dbReference type="RefSeq" id="XP_070911689.1">
    <property type="nucleotide sequence ID" value="XM_071055588.1"/>
</dbReference>
<dbReference type="PANTHER" id="PTHR30383">
    <property type="entry name" value="THIOESTERASE 1/PROTEASE 1/LYSOPHOSPHOLIPASE L1"/>
    <property type="match status" value="1"/>
</dbReference>
<gene>
    <name evidence="3" type="ORF">MFIFM68171_00166</name>
</gene>
<dbReference type="Proteomes" id="UP001628179">
    <property type="component" value="Unassembled WGS sequence"/>
</dbReference>
<feature type="domain" description="SGNH hydrolase-type esterase" evidence="2">
    <location>
        <begin position="28"/>
        <end position="202"/>
    </location>
</feature>
<evidence type="ECO:0000259" key="2">
    <source>
        <dbReference type="Pfam" id="PF13472"/>
    </source>
</evidence>
<organism evidence="3 4">
    <name type="scientific">Madurella fahalii</name>
    <dbReference type="NCBI Taxonomy" id="1157608"/>
    <lineage>
        <taxon>Eukaryota</taxon>
        <taxon>Fungi</taxon>
        <taxon>Dikarya</taxon>
        <taxon>Ascomycota</taxon>
        <taxon>Pezizomycotina</taxon>
        <taxon>Sordariomycetes</taxon>
        <taxon>Sordariomycetidae</taxon>
        <taxon>Sordariales</taxon>
        <taxon>Sordariales incertae sedis</taxon>
        <taxon>Madurella</taxon>
    </lineage>
</organism>
<name>A0ABQ0FWS1_9PEZI</name>
<evidence type="ECO:0000256" key="1">
    <source>
        <dbReference type="SAM" id="SignalP"/>
    </source>
</evidence>
<proteinExistence type="predicted"/>
<comment type="caution">
    <text evidence="3">The sequence shown here is derived from an EMBL/GenBank/DDBJ whole genome shotgun (WGS) entry which is preliminary data.</text>
</comment>
<evidence type="ECO:0000313" key="3">
    <source>
        <dbReference type="EMBL" id="GAB1309956.1"/>
    </source>
</evidence>
<dbReference type="InterPro" id="IPR051532">
    <property type="entry name" value="Ester_Hydrolysis_Enzymes"/>
</dbReference>
<keyword evidence="1" id="KW-0732">Signal</keyword>
<reference evidence="3 4" key="1">
    <citation type="submission" date="2024-09" db="EMBL/GenBank/DDBJ databases">
        <title>Itraconazole resistance in Madurella fahalii resulting from another homologue of gene encoding cytochrome P450 14-alpha sterol demethylase (CYP51).</title>
        <authorList>
            <person name="Yoshioka I."/>
            <person name="Fahal A.H."/>
            <person name="Kaneko S."/>
            <person name="Yaguchi T."/>
        </authorList>
    </citation>
    <scope>NUCLEOTIDE SEQUENCE [LARGE SCALE GENOMIC DNA]</scope>
    <source>
        <strain evidence="3 4">IFM 68171</strain>
    </source>
</reference>
<evidence type="ECO:0000313" key="4">
    <source>
        <dbReference type="Proteomes" id="UP001628179"/>
    </source>
</evidence>
<accession>A0ABQ0FWS1</accession>
<keyword evidence="4" id="KW-1185">Reference proteome</keyword>
<dbReference type="Gene3D" id="3.40.50.1110">
    <property type="entry name" value="SGNH hydrolase"/>
    <property type="match status" value="1"/>
</dbReference>
<sequence length="228" mass="25363">MARLMFLSLLLGLLPALIQGATLRWMPLGDSITDYGCWRAWIWQRFQQGGYDVDLVGGERAGENCDGLDYDRDHEGHPGYRAVDIASRDQLVGWLNKNPADIVTMHLGTNDIFRGNLGLPEILAAFGKLVDQMRDSNPAMRIIVAQIIPLPAQDRKVQELNQAIPVWAASKNSTGSPIWIVDQWMNFTSADLYDGIHPSDSGDLKMADKFYPALVHAIHNIQPPGQKS</sequence>
<protein>
    <recommendedName>
        <fullName evidence="2">SGNH hydrolase-type esterase domain-containing protein</fullName>
    </recommendedName>
</protein>
<feature type="chain" id="PRO_5045434962" description="SGNH hydrolase-type esterase domain-containing protein" evidence="1">
    <location>
        <begin position="21"/>
        <end position="228"/>
    </location>
</feature>
<dbReference type="InterPro" id="IPR013830">
    <property type="entry name" value="SGNH_hydro"/>
</dbReference>
<dbReference type="SUPFAM" id="SSF52266">
    <property type="entry name" value="SGNH hydrolase"/>
    <property type="match status" value="1"/>
</dbReference>
<dbReference type="PANTHER" id="PTHR30383:SF2">
    <property type="entry name" value="CELLULOSE-BINDING PROTEIN"/>
    <property type="match status" value="1"/>
</dbReference>